<sequence>MAFPDDLTGVAAFKIHPAIGCARLASNTDYYEFFDHEKKRQTDPQSVTYMSLRDGKHWIMRQAVRFRIFAYDDQGREIGELTGDVMTRLGLRATWTANVANRKLNVWSQGATPAVEAEASATAGESKRLEGDNPWRPGGKVWLGDITGDGLFIPPMGGAYRKTDNTSIPPYGNHRKDNGILDTTSDGSINVSLAGADDIPIVPACVIVAPQDHSPDVGPGQIDNFQNKDFVKETRTLLNIPQNASLTGTGYAMDIAMMKTMNADYNPGMEICLDGGPALPNPANAFFTRGQAHIDANEIRPSYATAKPGQLTAGLCSAWQTDLSACLNYWTSTYPSDMSFTAAPNTRVLARKQFAAAGPRINDPDWLNANIDMMEIARDVEGDINFLHGTERDANDTAGDVPVAPFPVEAEKLPPETS</sequence>
<dbReference type="EMBL" id="FMAI01000016">
    <property type="protein sequence ID" value="SCB52021.1"/>
    <property type="molecule type" value="Genomic_DNA"/>
</dbReference>
<proteinExistence type="predicted"/>
<accession>A0A1C3XIA5</accession>
<protein>
    <recommendedName>
        <fullName evidence="2">L-Lysine epsilon oxidase N-terminal domain-containing protein</fullName>
    </recommendedName>
</protein>
<organism evidence="3 4">
    <name type="scientific">Bradyrhizobium shewense</name>
    <dbReference type="NCBI Taxonomy" id="1761772"/>
    <lineage>
        <taxon>Bacteria</taxon>
        <taxon>Pseudomonadati</taxon>
        <taxon>Pseudomonadota</taxon>
        <taxon>Alphaproteobacteria</taxon>
        <taxon>Hyphomicrobiales</taxon>
        <taxon>Nitrobacteraceae</taxon>
        <taxon>Bradyrhizobium</taxon>
    </lineage>
</organism>
<reference evidence="4" key="1">
    <citation type="submission" date="2016-08" db="EMBL/GenBank/DDBJ databases">
        <authorList>
            <person name="Varghese N."/>
            <person name="Submissions Spin"/>
        </authorList>
    </citation>
    <scope>NUCLEOTIDE SEQUENCE [LARGE SCALE GENOMIC DNA]</scope>
    <source>
        <strain evidence="4">ERR11</strain>
    </source>
</reference>
<dbReference type="AlphaFoldDB" id="A0A1C3XIA5"/>
<feature type="region of interest" description="Disordered" evidence="1">
    <location>
        <begin position="390"/>
        <end position="418"/>
    </location>
</feature>
<evidence type="ECO:0000259" key="2">
    <source>
        <dbReference type="Pfam" id="PF17990"/>
    </source>
</evidence>
<dbReference type="RefSeq" id="WP_091964065.1">
    <property type="nucleotide sequence ID" value="NZ_FMAI01000016.1"/>
</dbReference>
<keyword evidence="4" id="KW-1185">Reference proteome</keyword>
<name>A0A1C3XIA5_9BRAD</name>
<dbReference type="Proteomes" id="UP000199184">
    <property type="component" value="Unassembled WGS sequence"/>
</dbReference>
<feature type="domain" description="L-Lysine epsilon oxidase N-terminal" evidence="2">
    <location>
        <begin position="16"/>
        <end position="116"/>
    </location>
</feature>
<gene>
    <name evidence="3" type="ORF">GA0061098_1016137</name>
</gene>
<evidence type="ECO:0000313" key="3">
    <source>
        <dbReference type="EMBL" id="SCB52021.1"/>
    </source>
</evidence>
<dbReference type="Pfam" id="PF17990">
    <property type="entry name" value="LodA_N"/>
    <property type="match status" value="1"/>
</dbReference>
<feature type="compositionally biased region" description="Basic and acidic residues" evidence="1">
    <location>
        <begin position="409"/>
        <end position="418"/>
    </location>
</feature>
<dbReference type="InterPro" id="IPR041168">
    <property type="entry name" value="LodA_N"/>
</dbReference>
<evidence type="ECO:0000313" key="4">
    <source>
        <dbReference type="Proteomes" id="UP000199184"/>
    </source>
</evidence>
<evidence type="ECO:0000256" key="1">
    <source>
        <dbReference type="SAM" id="MobiDB-lite"/>
    </source>
</evidence>